<accession>A0A0E9U7B8</accession>
<reference evidence="1" key="1">
    <citation type="submission" date="2014-11" db="EMBL/GenBank/DDBJ databases">
        <authorList>
            <person name="Amaro Gonzalez C."/>
        </authorList>
    </citation>
    <scope>NUCLEOTIDE SEQUENCE</scope>
</reference>
<organism evidence="1">
    <name type="scientific">Anguilla anguilla</name>
    <name type="common">European freshwater eel</name>
    <name type="synonym">Muraena anguilla</name>
    <dbReference type="NCBI Taxonomy" id="7936"/>
    <lineage>
        <taxon>Eukaryota</taxon>
        <taxon>Metazoa</taxon>
        <taxon>Chordata</taxon>
        <taxon>Craniata</taxon>
        <taxon>Vertebrata</taxon>
        <taxon>Euteleostomi</taxon>
        <taxon>Actinopterygii</taxon>
        <taxon>Neopterygii</taxon>
        <taxon>Teleostei</taxon>
        <taxon>Anguilliformes</taxon>
        <taxon>Anguillidae</taxon>
        <taxon>Anguilla</taxon>
    </lineage>
</organism>
<dbReference type="EMBL" id="GBXM01047739">
    <property type="protein sequence ID" value="JAH60838.1"/>
    <property type="molecule type" value="Transcribed_RNA"/>
</dbReference>
<reference evidence="1" key="2">
    <citation type="journal article" date="2015" name="Fish Shellfish Immunol.">
        <title>Early steps in the European eel (Anguilla anguilla)-Vibrio vulnificus interaction in the gills: Role of the RtxA13 toxin.</title>
        <authorList>
            <person name="Callol A."/>
            <person name="Pajuelo D."/>
            <person name="Ebbesson L."/>
            <person name="Teles M."/>
            <person name="MacKenzie S."/>
            <person name="Amaro C."/>
        </authorList>
    </citation>
    <scope>NUCLEOTIDE SEQUENCE</scope>
</reference>
<evidence type="ECO:0000313" key="1">
    <source>
        <dbReference type="EMBL" id="JAH60838.1"/>
    </source>
</evidence>
<sequence length="18" mass="2093">MLYMGVLGCRLLICCIYK</sequence>
<name>A0A0E9U7B8_ANGAN</name>
<proteinExistence type="predicted"/>
<dbReference type="AlphaFoldDB" id="A0A0E9U7B8"/>
<protein>
    <submittedName>
        <fullName evidence="1">Uncharacterized protein</fullName>
    </submittedName>
</protein>